<evidence type="ECO:0000256" key="4">
    <source>
        <dbReference type="ARBA" id="ARBA00022605"/>
    </source>
</evidence>
<dbReference type="PIRSF" id="PIRSF001589">
    <property type="entry name" value="Asn_synthetase_glu-h"/>
    <property type="match status" value="1"/>
</dbReference>
<evidence type="ECO:0000256" key="1">
    <source>
        <dbReference type="ARBA" id="ARBA00005752"/>
    </source>
</evidence>
<accession>A0ABY7S085</accession>
<dbReference type="Pfam" id="PF13537">
    <property type="entry name" value="GATase_7"/>
    <property type="match status" value="1"/>
</dbReference>
<dbReference type="InterPro" id="IPR014729">
    <property type="entry name" value="Rossmann-like_a/b/a_fold"/>
</dbReference>
<keyword evidence="7" id="KW-0061">Asparagine biosynthesis</keyword>
<comment type="catalytic activity">
    <reaction evidence="10">
        <text>L-aspartate + L-glutamine + ATP + H2O = L-asparagine + L-glutamate + AMP + diphosphate + H(+)</text>
        <dbReference type="Rhea" id="RHEA:12228"/>
        <dbReference type="ChEBI" id="CHEBI:15377"/>
        <dbReference type="ChEBI" id="CHEBI:15378"/>
        <dbReference type="ChEBI" id="CHEBI:29985"/>
        <dbReference type="ChEBI" id="CHEBI:29991"/>
        <dbReference type="ChEBI" id="CHEBI:30616"/>
        <dbReference type="ChEBI" id="CHEBI:33019"/>
        <dbReference type="ChEBI" id="CHEBI:58048"/>
        <dbReference type="ChEBI" id="CHEBI:58359"/>
        <dbReference type="ChEBI" id="CHEBI:456215"/>
        <dbReference type="EC" id="6.3.5.4"/>
    </reaction>
</comment>
<comment type="pathway">
    <text evidence="9">Amino-acid biosynthesis.</text>
</comment>
<dbReference type="Gene3D" id="3.60.20.10">
    <property type="entry name" value="Glutamine Phosphoribosylpyrophosphate, subunit 1, domain 1"/>
    <property type="match status" value="1"/>
</dbReference>
<dbReference type="InterPro" id="IPR006426">
    <property type="entry name" value="Asn_synth_AEB"/>
</dbReference>
<keyword evidence="3 12" id="KW-0436">Ligase</keyword>
<dbReference type="RefSeq" id="WP_249994820.1">
    <property type="nucleotide sequence ID" value="NZ_CP116221.1"/>
</dbReference>
<dbReference type="InterPro" id="IPR001962">
    <property type="entry name" value="Asn_synthase"/>
</dbReference>
<gene>
    <name evidence="12" type="primary">asnB</name>
    <name evidence="12" type="ORF">MUN68_002735</name>
</gene>
<dbReference type="NCBIfam" id="NF006949">
    <property type="entry name" value="PRK09431.1"/>
    <property type="match status" value="1"/>
</dbReference>
<dbReference type="CDD" id="cd00712">
    <property type="entry name" value="AsnB"/>
    <property type="match status" value="1"/>
</dbReference>
<evidence type="ECO:0000256" key="8">
    <source>
        <dbReference type="ARBA" id="ARBA00022962"/>
    </source>
</evidence>
<sequence>MCGIVCAFDIKQKSEELRPQLLEMAKRIRHRGPDWSGIYSDDKVIMTHERLAIVDPASGKQPLLSNDKQLVLAANGEIYNHRELRKQFPSYQFQTESDCEVILALYKEKGVDFVDELNGIFGFAIYDAENDEYFIARDHMGIIPLYIGWDQNGTFYVASELKALEGVCTKIELFPPGHYMSSKDGEFVQWYNRDWTDYDAVKDNETSITEVKEALEAAVHRQLMSDVPYGVLLSGGLDSSVVSAIAKKYSQKRIESDDEKDAWYPQLHSFAVGLEGSPDLKAAKKVADHIGTVHHEIKFTIQEGLDAIRDVIYNIETYDITTIRSSTPMYLMARVIKSMGIKMVLSGEGADEIFGGYLYFHKAPNAKEFHEETVRKLDKLHMYDCLRANKSLAAWGIEGRVPFLDKEFMDVAMRINPKDKMINGERMEKWVVRKAFEDMIPESVAWRQKEQFSDGVGYSWIDTLKELVETEVTDEQMASAKFRYPIQTPINKEEYYYRTIFEDHFPSDTAALSVPQEPSVACSTKIALEWDEAFKNMNDPSGRAIANVHDEAY</sequence>
<dbReference type="PANTHER" id="PTHR11772:SF2">
    <property type="entry name" value="ASPARAGINE SYNTHETASE [GLUTAMINE-HYDROLYZING]"/>
    <property type="match status" value="1"/>
</dbReference>
<dbReference type="InterPro" id="IPR033738">
    <property type="entry name" value="AsnB_N"/>
</dbReference>
<dbReference type="GO" id="GO:0004066">
    <property type="term" value="F:asparagine synthase (glutamine-hydrolyzing) activity"/>
    <property type="evidence" value="ECO:0007669"/>
    <property type="project" value="UniProtKB-EC"/>
</dbReference>
<organism evidence="12 13">
    <name type="scientific">Psychroserpens ponticola</name>
    <dbReference type="NCBI Taxonomy" id="2932268"/>
    <lineage>
        <taxon>Bacteria</taxon>
        <taxon>Pseudomonadati</taxon>
        <taxon>Bacteroidota</taxon>
        <taxon>Flavobacteriia</taxon>
        <taxon>Flavobacteriales</taxon>
        <taxon>Flavobacteriaceae</taxon>
        <taxon>Psychroserpens</taxon>
    </lineage>
</organism>
<name>A0ABY7S085_9FLAO</name>
<keyword evidence="6" id="KW-0067">ATP-binding</keyword>
<evidence type="ECO:0000256" key="3">
    <source>
        <dbReference type="ARBA" id="ARBA00022598"/>
    </source>
</evidence>
<dbReference type="SUPFAM" id="SSF56235">
    <property type="entry name" value="N-terminal nucleophile aminohydrolases (Ntn hydrolases)"/>
    <property type="match status" value="1"/>
</dbReference>
<dbReference type="NCBIfam" id="TIGR01536">
    <property type="entry name" value="asn_synth_AEB"/>
    <property type="match status" value="1"/>
</dbReference>
<dbReference type="PROSITE" id="PS51278">
    <property type="entry name" value="GATASE_TYPE_2"/>
    <property type="match status" value="1"/>
</dbReference>
<evidence type="ECO:0000313" key="13">
    <source>
        <dbReference type="Proteomes" id="UP001202717"/>
    </source>
</evidence>
<dbReference type="CDD" id="cd01991">
    <property type="entry name" value="Asn_synthase_B_C"/>
    <property type="match status" value="1"/>
</dbReference>
<evidence type="ECO:0000256" key="6">
    <source>
        <dbReference type="ARBA" id="ARBA00022840"/>
    </source>
</evidence>
<evidence type="ECO:0000256" key="5">
    <source>
        <dbReference type="ARBA" id="ARBA00022741"/>
    </source>
</evidence>
<dbReference type="EC" id="6.3.5.4" evidence="2"/>
<dbReference type="InterPro" id="IPR029055">
    <property type="entry name" value="Ntn_hydrolases_N"/>
</dbReference>
<evidence type="ECO:0000256" key="2">
    <source>
        <dbReference type="ARBA" id="ARBA00012737"/>
    </source>
</evidence>
<dbReference type="EMBL" id="CP116221">
    <property type="protein sequence ID" value="WCO02417.1"/>
    <property type="molecule type" value="Genomic_DNA"/>
</dbReference>
<proteinExistence type="inferred from homology"/>
<evidence type="ECO:0000256" key="7">
    <source>
        <dbReference type="ARBA" id="ARBA00022888"/>
    </source>
</evidence>
<evidence type="ECO:0000313" key="12">
    <source>
        <dbReference type="EMBL" id="WCO02417.1"/>
    </source>
</evidence>
<dbReference type="InterPro" id="IPR050795">
    <property type="entry name" value="Asn_Synthetase"/>
</dbReference>
<comment type="similarity">
    <text evidence="1">Belongs to the asparagine synthetase family.</text>
</comment>
<keyword evidence="4" id="KW-0028">Amino-acid biosynthesis</keyword>
<feature type="domain" description="Glutamine amidotransferase type-2" evidence="11">
    <location>
        <begin position="2"/>
        <end position="185"/>
    </location>
</feature>
<protein>
    <recommendedName>
        <fullName evidence="2">asparagine synthase (glutamine-hydrolyzing)</fullName>
        <ecNumber evidence="2">6.3.5.4</ecNumber>
    </recommendedName>
</protein>
<evidence type="ECO:0000256" key="9">
    <source>
        <dbReference type="ARBA" id="ARBA00029440"/>
    </source>
</evidence>
<dbReference type="Proteomes" id="UP001202717">
    <property type="component" value="Chromosome"/>
</dbReference>
<evidence type="ECO:0000259" key="11">
    <source>
        <dbReference type="PROSITE" id="PS51278"/>
    </source>
</evidence>
<dbReference type="PANTHER" id="PTHR11772">
    <property type="entry name" value="ASPARAGINE SYNTHETASE"/>
    <property type="match status" value="1"/>
</dbReference>
<keyword evidence="8" id="KW-0315">Glutamine amidotransferase</keyword>
<dbReference type="InterPro" id="IPR017932">
    <property type="entry name" value="GATase_2_dom"/>
</dbReference>
<dbReference type="Gene3D" id="3.40.50.620">
    <property type="entry name" value="HUPs"/>
    <property type="match status" value="1"/>
</dbReference>
<keyword evidence="13" id="KW-1185">Reference proteome</keyword>
<evidence type="ECO:0000256" key="10">
    <source>
        <dbReference type="ARBA" id="ARBA00048741"/>
    </source>
</evidence>
<reference evidence="12 13" key="1">
    <citation type="submission" date="2023-01" db="EMBL/GenBank/DDBJ databases">
        <title>Psychroserpens ponticola sp. nov., isolated from seawater.</title>
        <authorList>
            <person name="Kristyanto S."/>
            <person name="Jung J."/>
            <person name="Kim J.M."/>
            <person name="Jeon C.O."/>
        </authorList>
    </citation>
    <scope>NUCLEOTIDE SEQUENCE [LARGE SCALE GENOMIC DNA]</scope>
    <source>
        <strain evidence="12 13">MSW6</strain>
    </source>
</reference>
<dbReference type="Pfam" id="PF00733">
    <property type="entry name" value="Asn_synthase"/>
    <property type="match status" value="1"/>
</dbReference>
<keyword evidence="5" id="KW-0547">Nucleotide-binding</keyword>
<dbReference type="SUPFAM" id="SSF52402">
    <property type="entry name" value="Adenine nucleotide alpha hydrolases-like"/>
    <property type="match status" value="1"/>
</dbReference>